<dbReference type="RefSeq" id="WP_313833415.1">
    <property type="nucleotide sequence ID" value="NZ_JAQOUE010000001.1"/>
</dbReference>
<evidence type="ECO:0000256" key="1">
    <source>
        <dbReference type="PROSITE-ProRule" id="PRU00339"/>
    </source>
</evidence>
<dbReference type="Pfam" id="PF13519">
    <property type="entry name" value="VWA_2"/>
    <property type="match status" value="1"/>
</dbReference>
<dbReference type="PANTHER" id="PTHR22550">
    <property type="entry name" value="SPORE GERMINATION PROTEIN"/>
    <property type="match status" value="1"/>
</dbReference>
<evidence type="ECO:0000259" key="4">
    <source>
        <dbReference type="PROSITE" id="PS50234"/>
    </source>
</evidence>
<keyword evidence="3" id="KW-0472">Membrane</keyword>
<comment type="caution">
    <text evidence="5">The sequence shown here is derived from an EMBL/GenBank/DDBJ whole genome shotgun (WGS) entry which is preliminary data.</text>
</comment>
<dbReference type="SUPFAM" id="SSF48452">
    <property type="entry name" value="TPR-like"/>
    <property type="match status" value="1"/>
</dbReference>
<evidence type="ECO:0000256" key="2">
    <source>
        <dbReference type="SAM" id="MobiDB-lite"/>
    </source>
</evidence>
<accession>A0ABU3K918</accession>
<feature type="domain" description="VWFA" evidence="4">
    <location>
        <begin position="94"/>
        <end position="274"/>
    </location>
</feature>
<dbReference type="Proteomes" id="UP001250932">
    <property type="component" value="Unassembled WGS sequence"/>
</dbReference>
<keyword evidence="6" id="KW-1185">Reference proteome</keyword>
<dbReference type="InterPro" id="IPR019734">
    <property type="entry name" value="TPR_rpt"/>
</dbReference>
<dbReference type="SMART" id="SM00028">
    <property type="entry name" value="TPR"/>
    <property type="match status" value="1"/>
</dbReference>
<dbReference type="InterPro" id="IPR036465">
    <property type="entry name" value="vWFA_dom_sf"/>
</dbReference>
<keyword evidence="1" id="KW-0802">TPR repeat</keyword>
<proteinExistence type="predicted"/>
<dbReference type="Gene3D" id="3.40.50.410">
    <property type="entry name" value="von Willebrand factor, type A domain"/>
    <property type="match status" value="1"/>
</dbReference>
<evidence type="ECO:0000313" key="6">
    <source>
        <dbReference type="Proteomes" id="UP001250932"/>
    </source>
</evidence>
<dbReference type="InterPro" id="IPR050768">
    <property type="entry name" value="UPF0353/GerABKA_families"/>
</dbReference>
<name>A0ABU3K918_9BACT</name>
<dbReference type="Pfam" id="PF00515">
    <property type="entry name" value="TPR_1"/>
    <property type="match status" value="1"/>
</dbReference>
<protein>
    <submittedName>
        <fullName evidence="5">VWA domain-containing protein</fullName>
    </submittedName>
</protein>
<feature type="transmembrane region" description="Helical" evidence="3">
    <location>
        <begin position="12"/>
        <end position="28"/>
    </location>
</feature>
<organism evidence="5 6">
    <name type="scientific">Candidatus Nitronereus thalassa</name>
    <dbReference type="NCBI Taxonomy" id="3020898"/>
    <lineage>
        <taxon>Bacteria</taxon>
        <taxon>Pseudomonadati</taxon>
        <taxon>Nitrospirota</taxon>
        <taxon>Nitrospiria</taxon>
        <taxon>Nitrospirales</taxon>
        <taxon>Nitrospiraceae</taxon>
        <taxon>Candidatus Nitronereus</taxon>
    </lineage>
</organism>
<keyword evidence="3" id="KW-1133">Transmembrane helix</keyword>
<dbReference type="PROSITE" id="PS50005">
    <property type="entry name" value="TPR"/>
    <property type="match status" value="1"/>
</dbReference>
<feature type="repeat" description="TPR" evidence="1">
    <location>
        <begin position="406"/>
        <end position="439"/>
    </location>
</feature>
<dbReference type="PROSITE" id="PS50293">
    <property type="entry name" value="TPR_REGION"/>
    <property type="match status" value="1"/>
</dbReference>
<evidence type="ECO:0000313" key="5">
    <source>
        <dbReference type="EMBL" id="MDT7042944.1"/>
    </source>
</evidence>
<feature type="transmembrane region" description="Helical" evidence="3">
    <location>
        <begin position="61"/>
        <end position="81"/>
    </location>
</feature>
<dbReference type="PANTHER" id="PTHR22550:SF14">
    <property type="entry name" value="VWFA DOMAIN-CONTAINING PROTEIN"/>
    <property type="match status" value="1"/>
</dbReference>
<keyword evidence="3" id="KW-0812">Transmembrane</keyword>
<dbReference type="SMART" id="SM00327">
    <property type="entry name" value="VWA"/>
    <property type="match status" value="1"/>
</dbReference>
<dbReference type="Gene3D" id="1.25.40.10">
    <property type="entry name" value="Tetratricopeptide repeat domain"/>
    <property type="match status" value="1"/>
</dbReference>
<gene>
    <name evidence="5" type="ORF">PPG34_11315</name>
</gene>
<feature type="compositionally biased region" description="Basic and acidic residues" evidence="2">
    <location>
        <begin position="572"/>
        <end position="585"/>
    </location>
</feature>
<dbReference type="InterPro" id="IPR011990">
    <property type="entry name" value="TPR-like_helical_dom_sf"/>
</dbReference>
<dbReference type="InterPro" id="IPR002035">
    <property type="entry name" value="VWF_A"/>
</dbReference>
<sequence length="613" mass="67814">MKVDAFHFLRPWWLFGLIPVAWVLWRLMRSIQAGRSWQQVCDPHLLPHLLIGNDQTGGKSAWVLLGLGWSLALLALAGPVWSKLPQPVVRSESALVIVLDISRSMDAQDLRPSRLTRAKHKVLDILKRRTEGQTGLVVFAYDPFVVSPLTDDAKTIASMVPTLSTDLAPVQGSRPELALERADELLVQSTVSEGTILLITDGAESSSVKNTAEALRDKGRVVSVLGVGSEEGAPIPLPSGGFLTDQSGAIVIPKLDPGILQELARLGGGLFETLQPDDRDLDRILDASLKAPTIDEAEDTERNTDQWQEEGPWLVLAVLMIGVLAFRRGWFGVVLLIGVLIPMPAYAWTWEDLWSRPDQQATRKLQQGKPKEAAELFQDPNWQGVAHYRSGQYEEAAQAFGDQSNPESLYNQGNALARLGKYEDALKSYEQTLHQNPSHEDAKHNADLVKKLLEQQQQQSQNGQGDQQSSQGSENQGSGSNNQQNAQGQQNKENRPGDSDQENSVPSSNKNQSDKKESESSPGHQNSEEDAANVAEEQSNSPAKDVQPDQNEEADKSQVAKAEPEQEEDLEERQATEQWLRRIPDDPGGLLRRKFLLEHRRRGNTQQAEGPSW</sequence>
<feature type="region of interest" description="Disordered" evidence="2">
    <location>
        <begin position="455"/>
        <end position="590"/>
    </location>
</feature>
<dbReference type="EMBL" id="JAQOUE010000001">
    <property type="protein sequence ID" value="MDT7042944.1"/>
    <property type="molecule type" value="Genomic_DNA"/>
</dbReference>
<dbReference type="PROSITE" id="PS50234">
    <property type="entry name" value="VWFA"/>
    <property type="match status" value="1"/>
</dbReference>
<reference evidence="5 6" key="1">
    <citation type="journal article" date="2023" name="ISME J.">
        <title>Cultivation and genomic characterization of novel and ubiquitous marine nitrite-oxidizing bacteria from the Nitrospirales.</title>
        <authorList>
            <person name="Mueller A.J."/>
            <person name="Daebeler A."/>
            <person name="Herbold C.W."/>
            <person name="Kirkegaard R.H."/>
            <person name="Daims H."/>
        </authorList>
    </citation>
    <scope>NUCLEOTIDE SEQUENCE [LARGE SCALE GENOMIC DNA]</scope>
    <source>
        <strain evidence="5 6">EB</strain>
    </source>
</reference>
<feature type="compositionally biased region" description="Polar residues" evidence="2">
    <location>
        <begin position="502"/>
        <end position="511"/>
    </location>
</feature>
<evidence type="ECO:0000256" key="3">
    <source>
        <dbReference type="SAM" id="Phobius"/>
    </source>
</evidence>
<feature type="compositionally biased region" description="Low complexity" evidence="2">
    <location>
        <begin position="455"/>
        <end position="491"/>
    </location>
</feature>
<feature type="compositionally biased region" description="Basic and acidic residues" evidence="2">
    <location>
        <begin position="553"/>
        <end position="564"/>
    </location>
</feature>
<dbReference type="SUPFAM" id="SSF53300">
    <property type="entry name" value="vWA-like"/>
    <property type="match status" value="1"/>
</dbReference>